<gene>
    <name evidence="9" type="ORF">FNV0740</name>
</gene>
<name>Q7P515_FUSVC</name>
<feature type="transmembrane region" description="Helical" evidence="7">
    <location>
        <begin position="113"/>
        <end position="136"/>
    </location>
</feature>
<dbReference type="SUPFAM" id="SSF161098">
    <property type="entry name" value="MetI-like"/>
    <property type="match status" value="1"/>
</dbReference>
<keyword evidence="3" id="KW-1003">Cell membrane</keyword>
<dbReference type="PROSITE" id="PS50928">
    <property type="entry name" value="ABC_TM1"/>
    <property type="match status" value="1"/>
</dbReference>
<organism evidence="9 10">
    <name type="scientific">Fusobacterium vincentii ATCC 49256</name>
    <dbReference type="NCBI Taxonomy" id="209882"/>
    <lineage>
        <taxon>Bacteria</taxon>
        <taxon>Fusobacteriati</taxon>
        <taxon>Fusobacteriota</taxon>
        <taxon>Fusobacteriia</taxon>
        <taxon>Fusobacteriales</taxon>
        <taxon>Fusobacteriaceae</taxon>
        <taxon>Fusobacterium</taxon>
    </lineage>
</organism>
<keyword evidence="4 7" id="KW-0812">Transmembrane</keyword>
<feature type="domain" description="ABC transmembrane type-1" evidence="8">
    <location>
        <begin position="109"/>
        <end position="323"/>
    </location>
</feature>
<comment type="similarity">
    <text evidence="7">Belongs to the binding-protein-dependent transport system permease family.</text>
</comment>
<keyword evidence="5 7" id="KW-1133">Transmembrane helix</keyword>
<evidence type="ECO:0000313" key="10">
    <source>
        <dbReference type="Proteomes" id="UP000006454"/>
    </source>
</evidence>
<dbReference type="GO" id="GO:0055085">
    <property type="term" value="P:transmembrane transport"/>
    <property type="evidence" value="ECO:0007669"/>
    <property type="project" value="InterPro"/>
</dbReference>
<feature type="transmembrane region" description="Helical" evidence="7">
    <location>
        <begin position="298"/>
        <end position="319"/>
    </location>
</feature>
<dbReference type="InterPro" id="IPR000515">
    <property type="entry name" value="MetI-like"/>
</dbReference>
<keyword evidence="2 7" id="KW-0813">Transport</keyword>
<dbReference type="GO" id="GO:0005886">
    <property type="term" value="C:plasma membrane"/>
    <property type="evidence" value="ECO:0007669"/>
    <property type="project" value="UniProtKB-SubCell"/>
</dbReference>
<evidence type="ECO:0000259" key="8">
    <source>
        <dbReference type="PROSITE" id="PS50928"/>
    </source>
</evidence>
<evidence type="ECO:0000256" key="1">
    <source>
        <dbReference type="ARBA" id="ARBA00004651"/>
    </source>
</evidence>
<feature type="transmembrane region" description="Helical" evidence="7">
    <location>
        <begin position="21"/>
        <end position="41"/>
    </location>
</feature>
<dbReference type="InterPro" id="IPR035906">
    <property type="entry name" value="MetI-like_sf"/>
</dbReference>
<comment type="caution">
    <text evidence="9">The sequence shown here is derived from an EMBL/GenBank/DDBJ whole genome shotgun (WGS) entry which is preliminary data.</text>
</comment>
<dbReference type="InterPro" id="IPR045621">
    <property type="entry name" value="BPD_transp_1_N"/>
</dbReference>
<protein>
    <submittedName>
        <fullName evidence="9">Dipeptide transport system permease protein dppB</fullName>
    </submittedName>
</protein>
<evidence type="ECO:0000313" key="9">
    <source>
        <dbReference type="EMBL" id="EAA23759.1"/>
    </source>
</evidence>
<keyword evidence="6 7" id="KW-0472">Membrane</keyword>
<accession>Q7P515</accession>
<dbReference type="CDD" id="cd06261">
    <property type="entry name" value="TM_PBP2"/>
    <property type="match status" value="1"/>
</dbReference>
<dbReference type="PANTHER" id="PTHR30465">
    <property type="entry name" value="INNER MEMBRANE ABC TRANSPORTER"/>
    <property type="match status" value="1"/>
</dbReference>
<dbReference type="EMBL" id="AABF01000088">
    <property type="protein sequence ID" value="EAA23759.1"/>
    <property type="molecule type" value="Genomic_DNA"/>
</dbReference>
<dbReference type="Gene3D" id="1.10.3720.10">
    <property type="entry name" value="MetI-like"/>
    <property type="match status" value="1"/>
</dbReference>
<sequence>MYLFFYKFLGEIFMNKIYKRFLRMVALLLGLALLIFILAYFSPIDPVQAYLVQDINITPEQVANLKEHWGLNKPMYQQFFHWLFSILQGDFGISRLYHAPVLRIVKEAFLNSFILMMISWIFSGILGFILGSLAAFYHESKIDKIIRWYSYTLVSVPANVMGLILLIIFGVWFKIFPVGLSTPVGILSQNVTFLQKLHHFILPCLTLTFLGIAYATMHTRRLMITVLNSDYVLFAKARGDNLWQIFRKHVFKNSVIPVTIVQFAGFGELFGGSALAESVFAYHGLGSVMIQAGLKGDLPLLLGTALISSLFVFCGNMTADILSELLDPRIAKEEALNE</sequence>
<feature type="transmembrane region" description="Helical" evidence="7">
    <location>
        <begin position="148"/>
        <end position="173"/>
    </location>
</feature>
<dbReference type="Pfam" id="PF19300">
    <property type="entry name" value="BPD_transp_1_N"/>
    <property type="match status" value="1"/>
</dbReference>
<dbReference type="AlphaFoldDB" id="Q7P515"/>
<feature type="transmembrane region" description="Helical" evidence="7">
    <location>
        <begin position="197"/>
        <end position="217"/>
    </location>
</feature>
<evidence type="ECO:0000256" key="4">
    <source>
        <dbReference type="ARBA" id="ARBA00022692"/>
    </source>
</evidence>
<evidence type="ECO:0000256" key="3">
    <source>
        <dbReference type="ARBA" id="ARBA00022475"/>
    </source>
</evidence>
<evidence type="ECO:0000256" key="2">
    <source>
        <dbReference type="ARBA" id="ARBA00022448"/>
    </source>
</evidence>
<dbReference type="PANTHER" id="PTHR30465:SF0">
    <property type="entry name" value="OLIGOPEPTIDE TRANSPORT SYSTEM PERMEASE PROTEIN APPB"/>
    <property type="match status" value="1"/>
</dbReference>
<evidence type="ECO:0000256" key="6">
    <source>
        <dbReference type="ARBA" id="ARBA00023136"/>
    </source>
</evidence>
<dbReference type="Pfam" id="PF00528">
    <property type="entry name" value="BPD_transp_1"/>
    <property type="match status" value="1"/>
</dbReference>
<proteinExistence type="inferred from homology"/>
<dbReference type="Proteomes" id="UP000006454">
    <property type="component" value="Unassembled WGS sequence"/>
</dbReference>
<evidence type="ECO:0000256" key="7">
    <source>
        <dbReference type="RuleBase" id="RU363032"/>
    </source>
</evidence>
<reference evidence="9 10" key="1">
    <citation type="journal article" date="2003" name="Genome Res.">
        <title>Genome analysis of F. nucleatum sub spp vincentii and its comparison with the genome of F. nucleatum ATCC 25586.</title>
        <authorList>
            <person name="Kapatral V."/>
            <person name="Ivanova N."/>
            <person name="Anderson I."/>
            <person name="Reznik G."/>
            <person name="Bhattacharyya A."/>
            <person name="Gardner W.L."/>
            <person name="Mikhailova N."/>
            <person name="Lapidus A."/>
            <person name="Larsen N."/>
            <person name="D'Souza M."/>
            <person name="Walunas T."/>
            <person name="Haselkorn R."/>
            <person name="Overbeek R."/>
            <person name="Kyrpides N."/>
        </authorList>
    </citation>
    <scope>NUCLEOTIDE SEQUENCE [LARGE SCALE GENOMIC DNA]</scope>
    <source>
        <strain evidence="9 10">ATCC 49256</strain>
    </source>
</reference>
<comment type="subcellular location">
    <subcellularLocation>
        <location evidence="1 7">Cell membrane</location>
        <topology evidence="1 7">Multi-pass membrane protein</topology>
    </subcellularLocation>
</comment>
<evidence type="ECO:0000256" key="5">
    <source>
        <dbReference type="ARBA" id="ARBA00022989"/>
    </source>
</evidence>